<evidence type="ECO:0000313" key="3">
    <source>
        <dbReference type="EMBL" id="EXB66983.1"/>
    </source>
</evidence>
<reference evidence="4" key="1">
    <citation type="submission" date="2013-01" db="EMBL/GenBank/DDBJ databases">
        <title>Draft Genome Sequence of a Mulberry Tree, Morus notabilis C.K. Schneid.</title>
        <authorList>
            <person name="He N."/>
            <person name="Zhao S."/>
        </authorList>
    </citation>
    <scope>NUCLEOTIDE SEQUENCE</scope>
</reference>
<accession>W9RBU8</accession>
<gene>
    <name evidence="3" type="ORF">L484_004908</name>
</gene>
<dbReference type="SUPFAM" id="SSF52047">
    <property type="entry name" value="RNI-like"/>
    <property type="match status" value="1"/>
</dbReference>
<sequence>MFDLEEIWSTESMQTSNKDGRASPRFHNLITIEVYRCDSLEFLLPYSIAKGLINLKHLKVYGCESMEQIIYETPTEVEETGDKSILPQLVDLVLSFLPELTSFCLGKYNFDWPNMIKVLFRGCPKMEAFCFGLVHTPKLERVYLDDNVDDYVEIPSDHVCSELDATVWKLRPSCLRSSDSGGKLRFPIIEMPRYTVATRRNAFYKKGASPNRKEM</sequence>
<proteinExistence type="predicted"/>
<dbReference type="Proteomes" id="UP000030645">
    <property type="component" value="Unassembled WGS sequence"/>
</dbReference>
<dbReference type="Gene3D" id="3.80.10.10">
    <property type="entry name" value="Ribonuclease Inhibitor"/>
    <property type="match status" value="1"/>
</dbReference>
<evidence type="ECO:0000256" key="1">
    <source>
        <dbReference type="ARBA" id="ARBA00022821"/>
    </source>
</evidence>
<protein>
    <recommendedName>
        <fullName evidence="2">Disease resistance protein At4g27190-like leucine-rich repeats domain-containing protein</fullName>
    </recommendedName>
</protein>
<name>W9RBU8_9ROSA</name>
<dbReference type="Pfam" id="PF23247">
    <property type="entry name" value="LRR_RPS2"/>
    <property type="match status" value="1"/>
</dbReference>
<dbReference type="InterPro" id="IPR032675">
    <property type="entry name" value="LRR_dom_sf"/>
</dbReference>
<evidence type="ECO:0000259" key="2">
    <source>
        <dbReference type="Pfam" id="PF23247"/>
    </source>
</evidence>
<keyword evidence="4" id="KW-1185">Reference proteome</keyword>
<keyword evidence="1" id="KW-0611">Plant defense</keyword>
<dbReference type="AlphaFoldDB" id="W9RBU8"/>
<evidence type="ECO:0000313" key="4">
    <source>
        <dbReference type="Proteomes" id="UP000030645"/>
    </source>
</evidence>
<dbReference type="EMBL" id="KE344559">
    <property type="protein sequence ID" value="EXB66983.1"/>
    <property type="molecule type" value="Genomic_DNA"/>
</dbReference>
<organism evidence="3 4">
    <name type="scientific">Morus notabilis</name>
    <dbReference type="NCBI Taxonomy" id="981085"/>
    <lineage>
        <taxon>Eukaryota</taxon>
        <taxon>Viridiplantae</taxon>
        <taxon>Streptophyta</taxon>
        <taxon>Embryophyta</taxon>
        <taxon>Tracheophyta</taxon>
        <taxon>Spermatophyta</taxon>
        <taxon>Magnoliopsida</taxon>
        <taxon>eudicotyledons</taxon>
        <taxon>Gunneridae</taxon>
        <taxon>Pentapetalae</taxon>
        <taxon>rosids</taxon>
        <taxon>fabids</taxon>
        <taxon>Rosales</taxon>
        <taxon>Moraceae</taxon>
        <taxon>Moreae</taxon>
        <taxon>Morus</taxon>
    </lineage>
</organism>
<dbReference type="InterPro" id="IPR050905">
    <property type="entry name" value="Plant_NBS-LRR"/>
</dbReference>
<dbReference type="PANTHER" id="PTHR33463:SF198">
    <property type="entry name" value="RPP4C3"/>
    <property type="match status" value="1"/>
</dbReference>
<dbReference type="PANTHER" id="PTHR33463">
    <property type="entry name" value="NB-ARC DOMAIN-CONTAINING PROTEIN-RELATED"/>
    <property type="match status" value="1"/>
</dbReference>
<feature type="domain" description="Disease resistance protein At4g27190-like leucine-rich repeats" evidence="2">
    <location>
        <begin position="18"/>
        <end position="104"/>
    </location>
</feature>
<dbReference type="InterPro" id="IPR057135">
    <property type="entry name" value="At4g27190-like_LRR"/>
</dbReference>